<sequence length="108" mass="12783">MYFQFLSSSSSQTVYTAYPNPMDMAYRLSGRYPFLIFIIVDTAYSLNEYSVFDTSINTAYPGEWIRCIDFLYSIALVFPIFYTGPHERNIDEYWWRIYKSGDLEVLES</sequence>
<keyword evidence="2" id="KW-1185">Reference proteome</keyword>
<accession>A0ABQ5IFE7</accession>
<proteinExistence type="predicted"/>
<name>A0ABQ5IFE7_9ASTR</name>
<gene>
    <name evidence="1" type="ORF">Tco_1093907</name>
</gene>
<protein>
    <recommendedName>
        <fullName evidence="3">NADH-plastoquinone oxidoreductase subunit 5</fullName>
    </recommendedName>
</protein>
<evidence type="ECO:0000313" key="1">
    <source>
        <dbReference type="EMBL" id="GJT98389.1"/>
    </source>
</evidence>
<dbReference type="Proteomes" id="UP001151760">
    <property type="component" value="Unassembled WGS sequence"/>
</dbReference>
<evidence type="ECO:0008006" key="3">
    <source>
        <dbReference type="Google" id="ProtNLM"/>
    </source>
</evidence>
<comment type="caution">
    <text evidence="1">The sequence shown here is derived from an EMBL/GenBank/DDBJ whole genome shotgun (WGS) entry which is preliminary data.</text>
</comment>
<reference evidence="1" key="2">
    <citation type="submission" date="2022-01" db="EMBL/GenBank/DDBJ databases">
        <authorList>
            <person name="Yamashiro T."/>
            <person name="Shiraishi A."/>
            <person name="Satake H."/>
            <person name="Nakayama K."/>
        </authorList>
    </citation>
    <scope>NUCLEOTIDE SEQUENCE</scope>
</reference>
<organism evidence="1 2">
    <name type="scientific">Tanacetum coccineum</name>
    <dbReference type="NCBI Taxonomy" id="301880"/>
    <lineage>
        <taxon>Eukaryota</taxon>
        <taxon>Viridiplantae</taxon>
        <taxon>Streptophyta</taxon>
        <taxon>Embryophyta</taxon>
        <taxon>Tracheophyta</taxon>
        <taxon>Spermatophyta</taxon>
        <taxon>Magnoliopsida</taxon>
        <taxon>eudicotyledons</taxon>
        <taxon>Gunneridae</taxon>
        <taxon>Pentapetalae</taxon>
        <taxon>asterids</taxon>
        <taxon>campanulids</taxon>
        <taxon>Asterales</taxon>
        <taxon>Asteraceae</taxon>
        <taxon>Asteroideae</taxon>
        <taxon>Anthemideae</taxon>
        <taxon>Anthemidinae</taxon>
        <taxon>Tanacetum</taxon>
    </lineage>
</organism>
<evidence type="ECO:0000313" key="2">
    <source>
        <dbReference type="Proteomes" id="UP001151760"/>
    </source>
</evidence>
<dbReference type="EMBL" id="BQNB010020670">
    <property type="protein sequence ID" value="GJT98389.1"/>
    <property type="molecule type" value="Genomic_DNA"/>
</dbReference>
<reference evidence="1" key="1">
    <citation type="journal article" date="2022" name="Int. J. Mol. Sci.">
        <title>Draft Genome of Tanacetum Coccineum: Genomic Comparison of Closely Related Tanacetum-Family Plants.</title>
        <authorList>
            <person name="Yamashiro T."/>
            <person name="Shiraishi A."/>
            <person name="Nakayama K."/>
            <person name="Satake H."/>
        </authorList>
    </citation>
    <scope>NUCLEOTIDE SEQUENCE</scope>
</reference>